<accession>A0A4R3UJV7</accession>
<dbReference type="InterPro" id="IPR000073">
    <property type="entry name" value="AB_hydrolase_1"/>
</dbReference>
<dbReference type="AlphaFoldDB" id="A0A4R3UJV7"/>
<dbReference type="Pfam" id="PF00561">
    <property type="entry name" value="Abhydrolase_1"/>
    <property type="match status" value="1"/>
</dbReference>
<name>A0A4R3UJV7_ROSSA</name>
<dbReference type="PRINTS" id="PR00111">
    <property type="entry name" value="ABHYDROLASE"/>
</dbReference>
<organism evidence="2 3">
    <name type="scientific">Roseateles saccharophilus</name>
    <name type="common">Pseudomonas saccharophila</name>
    <dbReference type="NCBI Taxonomy" id="304"/>
    <lineage>
        <taxon>Bacteria</taxon>
        <taxon>Pseudomonadati</taxon>
        <taxon>Pseudomonadota</taxon>
        <taxon>Betaproteobacteria</taxon>
        <taxon>Burkholderiales</taxon>
        <taxon>Sphaerotilaceae</taxon>
        <taxon>Roseateles</taxon>
    </lineage>
</organism>
<sequence length="268" mass="28741">MSTAQLHVEDHWIAHPRGRLFARAWAPAGGNGAKPPIVLLHDSLGCVELWRDFPAALCEATGRRVVAYDRLGFGRSDAREGPMPLDFVADEARSFFPAVLAQLGIDRFAVLGHSVGGGMAVHCAAEWGARCEALVTMSAQVFVEDRTAQGIRAAGEQFKAPEQMQRLARYHGDKAAWVLAAWVGTWLDPAFAGWSLTATLPRVACAVLALHGDSDEYGSTCHPEMIGRLVSGPARVEVLAETGHMPHRERPGHIAHIVADALASTGTG</sequence>
<evidence type="ECO:0000313" key="2">
    <source>
        <dbReference type="EMBL" id="TCU89912.1"/>
    </source>
</evidence>
<dbReference type="EMBL" id="SMBU01000031">
    <property type="protein sequence ID" value="TCU89912.1"/>
    <property type="molecule type" value="Genomic_DNA"/>
</dbReference>
<comment type="caution">
    <text evidence="2">The sequence shown here is derived from an EMBL/GenBank/DDBJ whole genome shotgun (WGS) entry which is preliminary data.</text>
</comment>
<gene>
    <name evidence="2" type="ORF">EV671_103116</name>
</gene>
<dbReference type="SUPFAM" id="SSF53474">
    <property type="entry name" value="alpha/beta-Hydrolases"/>
    <property type="match status" value="1"/>
</dbReference>
<evidence type="ECO:0000259" key="1">
    <source>
        <dbReference type="Pfam" id="PF00561"/>
    </source>
</evidence>
<proteinExistence type="predicted"/>
<evidence type="ECO:0000313" key="3">
    <source>
        <dbReference type="Proteomes" id="UP000295110"/>
    </source>
</evidence>
<reference evidence="2 3" key="1">
    <citation type="submission" date="2019-03" db="EMBL/GenBank/DDBJ databases">
        <title>Genomic Encyclopedia of Type Strains, Phase IV (KMG-IV): sequencing the most valuable type-strain genomes for metagenomic binning, comparative biology and taxonomic classification.</title>
        <authorList>
            <person name="Goeker M."/>
        </authorList>
    </citation>
    <scope>NUCLEOTIDE SEQUENCE [LARGE SCALE GENOMIC DNA]</scope>
    <source>
        <strain evidence="2 3">DSM 654</strain>
    </source>
</reference>
<dbReference type="RefSeq" id="WP_207911210.1">
    <property type="nucleotide sequence ID" value="NZ_CBCSGL010000030.1"/>
</dbReference>
<dbReference type="PANTHER" id="PTHR43689:SF8">
    <property type="entry name" value="ALPHA_BETA-HYDROLASES SUPERFAMILY PROTEIN"/>
    <property type="match status" value="1"/>
</dbReference>
<dbReference type="InterPro" id="IPR029058">
    <property type="entry name" value="AB_hydrolase_fold"/>
</dbReference>
<protein>
    <submittedName>
        <fullName evidence="2">Pimeloyl-ACP methyl ester carboxylesterase</fullName>
    </submittedName>
</protein>
<dbReference type="PANTHER" id="PTHR43689">
    <property type="entry name" value="HYDROLASE"/>
    <property type="match status" value="1"/>
</dbReference>
<dbReference type="Gene3D" id="3.40.50.1820">
    <property type="entry name" value="alpha/beta hydrolase"/>
    <property type="match status" value="1"/>
</dbReference>
<keyword evidence="3" id="KW-1185">Reference proteome</keyword>
<feature type="domain" description="AB hydrolase-1" evidence="1">
    <location>
        <begin position="35"/>
        <end position="173"/>
    </location>
</feature>
<dbReference type="Proteomes" id="UP000295110">
    <property type="component" value="Unassembled WGS sequence"/>
</dbReference>